<evidence type="ECO:0000313" key="3">
    <source>
        <dbReference type="Proteomes" id="UP000013827"/>
    </source>
</evidence>
<evidence type="ECO:0000256" key="1">
    <source>
        <dbReference type="SAM" id="Phobius"/>
    </source>
</evidence>
<organism evidence="2 3">
    <name type="scientific">Emiliania huxleyi (strain CCMP1516)</name>
    <dbReference type="NCBI Taxonomy" id="280463"/>
    <lineage>
        <taxon>Eukaryota</taxon>
        <taxon>Haptista</taxon>
        <taxon>Haptophyta</taxon>
        <taxon>Prymnesiophyceae</taxon>
        <taxon>Isochrysidales</taxon>
        <taxon>Noelaerhabdaceae</taxon>
        <taxon>Emiliania</taxon>
    </lineage>
</organism>
<keyword evidence="1" id="KW-0472">Membrane</keyword>
<accession>A0A0D3I0L8</accession>
<feature type="transmembrane region" description="Helical" evidence="1">
    <location>
        <begin position="49"/>
        <end position="70"/>
    </location>
</feature>
<reference evidence="2" key="2">
    <citation type="submission" date="2024-10" db="UniProtKB">
        <authorList>
            <consortium name="EnsemblProtists"/>
        </authorList>
    </citation>
    <scope>IDENTIFICATION</scope>
</reference>
<dbReference type="EnsemblProtists" id="EOD04803">
    <property type="protein sequence ID" value="EOD04803"/>
    <property type="gene ID" value="EMIHUDRAFT_259450"/>
</dbReference>
<keyword evidence="1" id="KW-1133">Transmembrane helix</keyword>
<dbReference type="AlphaFoldDB" id="A0A0D3I0L8"/>
<evidence type="ECO:0008006" key="4">
    <source>
        <dbReference type="Google" id="ProtNLM"/>
    </source>
</evidence>
<dbReference type="PaxDb" id="2903-EOD04803"/>
<dbReference type="HOGENOM" id="CLU_2473682_0_0_1"/>
<evidence type="ECO:0000313" key="2">
    <source>
        <dbReference type="EnsemblProtists" id="EOD04803"/>
    </source>
</evidence>
<feature type="transmembrane region" description="Helical" evidence="1">
    <location>
        <begin position="12"/>
        <end position="37"/>
    </location>
</feature>
<dbReference type="GeneID" id="17250953"/>
<keyword evidence="1" id="KW-0812">Transmembrane</keyword>
<protein>
    <recommendedName>
        <fullName evidence="4">Cytochrome b561 domain-containing protein</fullName>
    </recommendedName>
</protein>
<dbReference type="RefSeq" id="XP_005757232.1">
    <property type="nucleotide sequence ID" value="XM_005757175.1"/>
</dbReference>
<reference evidence="3" key="1">
    <citation type="journal article" date="2013" name="Nature">
        <title>Pan genome of the phytoplankton Emiliania underpins its global distribution.</title>
        <authorList>
            <person name="Read B.A."/>
            <person name="Kegel J."/>
            <person name="Klute M.J."/>
            <person name="Kuo A."/>
            <person name="Lefebvre S.C."/>
            <person name="Maumus F."/>
            <person name="Mayer C."/>
            <person name="Miller J."/>
            <person name="Monier A."/>
            <person name="Salamov A."/>
            <person name="Young J."/>
            <person name="Aguilar M."/>
            <person name="Claverie J.M."/>
            <person name="Frickenhaus S."/>
            <person name="Gonzalez K."/>
            <person name="Herman E.K."/>
            <person name="Lin Y.C."/>
            <person name="Napier J."/>
            <person name="Ogata H."/>
            <person name="Sarno A.F."/>
            <person name="Shmutz J."/>
            <person name="Schroeder D."/>
            <person name="de Vargas C."/>
            <person name="Verret F."/>
            <person name="von Dassow P."/>
            <person name="Valentin K."/>
            <person name="Van de Peer Y."/>
            <person name="Wheeler G."/>
            <person name="Dacks J.B."/>
            <person name="Delwiche C.F."/>
            <person name="Dyhrman S.T."/>
            <person name="Glockner G."/>
            <person name="John U."/>
            <person name="Richards T."/>
            <person name="Worden A.Z."/>
            <person name="Zhang X."/>
            <person name="Grigoriev I.V."/>
            <person name="Allen A.E."/>
            <person name="Bidle K."/>
            <person name="Borodovsky M."/>
            <person name="Bowler C."/>
            <person name="Brownlee C."/>
            <person name="Cock J.M."/>
            <person name="Elias M."/>
            <person name="Gladyshev V.N."/>
            <person name="Groth M."/>
            <person name="Guda C."/>
            <person name="Hadaegh A."/>
            <person name="Iglesias-Rodriguez M.D."/>
            <person name="Jenkins J."/>
            <person name="Jones B.M."/>
            <person name="Lawson T."/>
            <person name="Leese F."/>
            <person name="Lindquist E."/>
            <person name="Lobanov A."/>
            <person name="Lomsadze A."/>
            <person name="Malik S.B."/>
            <person name="Marsh M.E."/>
            <person name="Mackinder L."/>
            <person name="Mock T."/>
            <person name="Mueller-Roeber B."/>
            <person name="Pagarete A."/>
            <person name="Parker M."/>
            <person name="Probert I."/>
            <person name="Quesneville H."/>
            <person name="Raines C."/>
            <person name="Rensing S.A."/>
            <person name="Riano-Pachon D.M."/>
            <person name="Richier S."/>
            <person name="Rokitta S."/>
            <person name="Shiraiwa Y."/>
            <person name="Soanes D.M."/>
            <person name="van der Giezen M."/>
            <person name="Wahlund T.M."/>
            <person name="Williams B."/>
            <person name="Wilson W."/>
            <person name="Wolfe G."/>
            <person name="Wurch L.L."/>
        </authorList>
    </citation>
    <scope>NUCLEOTIDE SEQUENCE</scope>
</reference>
<dbReference type="KEGG" id="ehx:EMIHUDRAFT_259450"/>
<dbReference type="Proteomes" id="UP000013827">
    <property type="component" value="Unassembled WGS sequence"/>
</dbReference>
<proteinExistence type="predicted"/>
<name>A0A0D3I0L8_EMIH1</name>
<keyword evidence="3" id="KW-1185">Reference proteome</keyword>
<sequence>MACAFVVTDLGLMTVLGGTLSVGGFVALAPGLVGLWLSHKPGVRAGFCWRVAMHTLIWGGLALSVAGVFLRDNSAAELGTRCWFVRAA</sequence>